<comment type="caution">
    <text evidence="7">The sequence shown here is derived from an EMBL/GenBank/DDBJ whole genome shotgun (WGS) entry which is preliminary data.</text>
</comment>
<proteinExistence type="predicted"/>
<comment type="subcellular location">
    <subcellularLocation>
        <location evidence="1">Membrane</location>
        <topology evidence="1">Single-pass membrane protein</topology>
    </subcellularLocation>
</comment>
<keyword evidence="8" id="KW-1185">Reference proteome</keyword>
<dbReference type="EMBL" id="JAUSVO010000007">
    <property type="protein sequence ID" value="MDQ0440027.1"/>
    <property type="molecule type" value="Genomic_DNA"/>
</dbReference>
<keyword evidence="3 5" id="KW-1133">Transmembrane helix</keyword>
<name>A0ABU0HCI7_9HYPH</name>
<feature type="domain" description="Translocation and assembly module TamB C-terminal" evidence="6">
    <location>
        <begin position="1082"/>
        <end position="1430"/>
    </location>
</feature>
<evidence type="ECO:0000313" key="8">
    <source>
        <dbReference type="Proteomes" id="UP001241603"/>
    </source>
</evidence>
<keyword evidence="4 5" id="KW-0472">Membrane</keyword>
<protein>
    <submittedName>
        <fullName evidence="7">Translocation and assembly module TamB</fullName>
    </submittedName>
</protein>
<dbReference type="Proteomes" id="UP001241603">
    <property type="component" value="Unassembled WGS sequence"/>
</dbReference>
<evidence type="ECO:0000313" key="7">
    <source>
        <dbReference type="EMBL" id="MDQ0440027.1"/>
    </source>
</evidence>
<dbReference type="PANTHER" id="PTHR36985:SF1">
    <property type="entry name" value="TRANSLOCATION AND ASSEMBLY MODULE SUBUNIT TAMB"/>
    <property type="match status" value="1"/>
</dbReference>
<dbReference type="RefSeq" id="WP_266350911.1">
    <property type="nucleotide sequence ID" value="NZ_JAPKNG010000007.1"/>
</dbReference>
<evidence type="ECO:0000256" key="3">
    <source>
        <dbReference type="ARBA" id="ARBA00022989"/>
    </source>
</evidence>
<evidence type="ECO:0000259" key="6">
    <source>
        <dbReference type="Pfam" id="PF04357"/>
    </source>
</evidence>
<dbReference type="PANTHER" id="PTHR36985">
    <property type="entry name" value="TRANSLOCATION AND ASSEMBLY MODULE SUBUNIT TAMB"/>
    <property type="match status" value="1"/>
</dbReference>
<evidence type="ECO:0000256" key="4">
    <source>
        <dbReference type="ARBA" id="ARBA00023136"/>
    </source>
</evidence>
<dbReference type="InterPro" id="IPR007452">
    <property type="entry name" value="TamB_C"/>
</dbReference>
<evidence type="ECO:0000256" key="1">
    <source>
        <dbReference type="ARBA" id="ARBA00004167"/>
    </source>
</evidence>
<accession>A0ABU0HCI7</accession>
<organism evidence="7 8">
    <name type="scientific">Kaistia dalseonensis</name>
    <dbReference type="NCBI Taxonomy" id="410840"/>
    <lineage>
        <taxon>Bacteria</taxon>
        <taxon>Pseudomonadati</taxon>
        <taxon>Pseudomonadota</taxon>
        <taxon>Alphaproteobacteria</taxon>
        <taxon>Hyphomicrobiales</taxon>
        <taxon>Kaistiaceae</taxon>
        <taxon>Kaistia</taxon>
    </lineage>
</organism>
<dbReference type="Pfam" id="PF04357">
    <property type="entry name" value="TamB"/>
    <property type="match status" value="1"/>
</dbReference>
<sequence>MKIARIILSWIGIALIVVLVVAIGLFAAIQTSAGKRMLADFAGRMASSNGLTVTIEGLSGFIPTTMGVERVTLADSEGVFGEVDGLALAWHPLALLSGTIDVERLGADRVSLARRPVLPAAAPDTSTSTSGSGIPMLRVILGSLDIGEIALGEPVLGMPATLGLQASAQLVDPAQGLALNFAVLRKDAPGEIKGRVRFIPDPGQDSGKDTLVLDVTASEPEGGLVARLAAIEGLPPLSLSIKGSAPLDDWNGKLVLDAANAGRIEGTGAVRRVENGRRIMLDLGGAVAGLVPASVRPLFDDHTTVVGSAVVQDDRKVAIEGLNLSAAGFGLALVGSLDTEAKTADITFDLVGGDPARFASFAPGITWSGWRLNAAISGAFVAPAVNATLTAQGLSGKGYGAQNLNVVAKTTPQAGGLAFTVDGTASGLSASDPKVAAALGQSGTFSAAGSTGANGPALTRATIALTPVDLAFEGTATPKSVAGALHLNRLDLIAFSALAGRPLSGTVALEGTVDTGADFAKVALDVNGTADKVATGIPTVDGFFAGRSTIRGAVARSADGSITVNGLTLVASGLDLTVNGGIQQATADLTAKLKLANLNRLDPRVSGGANAELRFSGGLDALGLAGTIDIASAKAMDKTIENLHLAVDLADLTGKPSGSVKLDGRIAGKPATGSARFAVGGTGQRVDDLDFTIGSVRAQGAAGIGANGIVDGRFTVAAGNLADLSALILTDIRGRLDTTIVLDAVNGVQRVAVNGRAQDIVFAGNRLDRADIDARVVNPAGVPRIDGKVTLAGVTAGDQRIENAVITAKSAGTATDVTLDTALLGASINARANIAPAGSDMRIRLDQFRAAKGPTTITLSSPANLTLSGSSVAIDRLALTTSGNGNVTVSGRAGQTLDLTVDIRALPLALASLAAPTLDLRGTLSGNARLSGPATAPNGTYQLNIAKLSNAAIANQGAGPFDIAANGTLGGGQVRVDATINGPRLEGLTVRGSVPIAAGTMDVRIAGAIDLAIANTALATSGSTVRGKATIDATLRGTAAAPAVSGTVRVAGATFIDSVNGVTLTNIQAVLTGTDRAIQVTTLTAQTPNAGQISGSGNIALDPARGFPASIQINMQRATLLSSDLVRLIADGRLTIDGPVTTRPKIAGRIDVRNLDINIADKLPGGLDPLTVRHVNTRGAQQSAQAGLRAASQARAKAGARGRATPAFVADLDLAIAAANGVFVRGMGIDAEFGGELTVRGTTAAPVTLGGFELRRGRFDVLGRRLDFTEGRVAFEGNTDPALNFTATTTSNEVTANIIVSGRASAPEVSFSSSPTLPEDEVLSRILFGRSVSTLNTSQALQVAQAIAQFSGGGPGVLDSVRRSLGVDSLDVDTSGNVGIGKRLNDRIYIGAKQGPTAASGKVTVDVDVTRNIRLQGAAGADGSNELGLGAQWDY</sequence>
<evidence type="ECO:0000256" key="5">
    <source>
        <dbReference type="SAM" id="Phobius"/>
    </source>
</evidence>
<feature type="transmembrane region" description="Helical" evidence="5">
    <location>
        <begin position="7"/>
        <end position="29"/>
    </location>
</feature>
<keyword evidence="2 5" id="KW-0812">Transmembrane</keyword>
<reference evidence="7 8" key="1">
    <citation type="submission" date="2023-07" db="EMBL/GenBank/DDBJ databases">
        <title>Genomic Encyclopedia of Type Strains, Phase IV (KMG-IV): sequencing the most valuable type-strain genomes for metagenomic binning, comparative biology and taxonomic classification.</title>
        <authorList>
            <person name="Goeker M."/>
        </authorList>
    </citation>
    <scope>NUCLEOTIDE SEQUENCE [LARGE SCALE GENOMIC DNA]</scope>
    <source>
        <strain evidence="7 8">B6-8</strain>
    </source>
</reference>
<evidence type="ECO:0000256" key="2">
    <source>
        <dbReference type="ARBA" id="ARBA00022692"/>
    </source>
</evidence>
<gene>
    <name evidence="7" type="ORF">QO014_004440</name>
</gene>